<protein>
    <recommendedName>
        <fullName evidence="10">Fe2OG dioxygenase domain-containing protein</fullName>
    </recommendedName>
</protein>
<keyword evidence="12" id="KW-1185">Reference proteome</keyword>
<evidence type="ECO:0000256" key="5">
    <source>
        <dbReference type="ARBA" id="ARBA00022964"/>
    </source>
</evidence>
<feature type="region of interest" description="Disordered" evidence="9">
    <location>
        <begin position="569"/>
        <end position="612"/>
    </location>
</feature>
<keyword evidence="3" id="KW-0479">Metal-binding</keyword>
<gene>
    <name evidence="11" type="ORF">GPECTOR_20g481</name>
</gene>
<comment type="similarity">
    <text evidence="2">Belongs to the TPA1 family.</text>
</comment>
<keyword evidence="7" id="KW-0408">Iron</keyword>
<evidence type="ECO:0000256" key="4">
    <source>
        <dbReference type="ARBA" id="ARBA00022896"/>
    </source>
</evidence>
<feature type="compositionally biased region" description="Low complexity" evidence="9">
    <location>
        <begin position="387"/>
        <end position="406"/>
    </location>
</feature>
<feature type="compositionally biased region" description="Acidic residues" evidence="9">
    <location>
        <begin position="592"/>
        <end position="612"/>
    </location>
</feature>
<feature type="compositionally biased region" description="Acidic residues" evidence="9">
    <location>
        <begin position="569"/>
        <end position="580"/>
    </location>
</feature>
<dbReference type="AlphaFoldDB" id="A0A150GIH3"/>
<name>A0A150GIH3_GONPE</name>
<dbReference type="Pfam" id="PF13661">
    <property type="entry name" value="2OG-FeII_Oxy_4"/>
    <property type="match status" value="1"/>
</dbReference>
<proteinExistence type="inferred from homology"/>
<dbReference type="GO" id="GO:0031418">
    <property type="term" value="F:L-ascorbic acid binding"/>
    <property type="evidence" value="ECO:0007669"/>
    <property type="project" value="UniProtKB-KW"/>
</dbReference>
<reference evidence="12" key="1">
    <citation type="journal article" date="2016" name="Nat. Commun.">
        <title>The Gonium pectorale genome demonstrates co-option of cell cycle regulation during the evolution of multicellularity.</title>
        <authorList>
            <person name="Hanschen E.R."/>
            <person name="Marriage T.N."/>
            <person name="Ferris P.J."/>
            <person name="Hamaji T."/>
            <person name="Toyoda A."/>
            <person name="Fujiyama A."/>
            <person name="Neme R."/>
            <person name="Noguchi H."/>
            <person name="Minakuchi Y."/>
            <person name="Suzuki M."/>
            <person name="Kawai-Toyooka H."/>
            <person name="Smith D.R."/>
            <person name="Sparks H."/>
            <person name="Anderson J."/>
            <person name="Bakaric R."/>
            <person name="Luria V."/>
            <person name="Karger A."/>
            <person name="Kirschner M.W."/>
            <person name="Durand P.M."/>
            <person name="Michod R.E."/>
            <person name="Nozaki H."/>
            <person name="Olson B.J."/>
        </authorList>
    </citation>
    <scope>NUCLEOTIDE SEQUENCE [LARGE SCALE GENOMIC DNA]</scope>
    <source>
        <strain evidence="12">NIES-2863</strain>
    </source>
</reference>
<evidence type="ECO:0000259" key="10">
    <source>
        <dbReference type="PROSITE" id="PS51471"/>
    </source>
</evidence>
<keyword evidence="6" id="KW-0560">Oxidoreductase</keyword>
<evidence type="ECO:0000256" key="8">
    <source>
        <dbReference type="ARBA" id="ARBA00047444"/>
    </source>
</evidence>
<dbReference type="InterPro" id="IPR019601">
    <property type="entry name" value="Oxoglutarate/Fe-dep_Oase_C"/>
</dbReference>
<dbReference type="STRING" id="33097.A0A150GIH3"/>
<dbReference type="InterPro" id="IPR039558">
    <property type="entry name" value="TPA1/OFD1_N"/>
</dbReference>
<comment type="caution">
    <text evidence="11">The sequence shown here is derived from an EMBL/GenBank/DDBJ whole genome shotgun (WGS) entry which is preliminary data.</text>
</comment>
<comment type="cofactor">
    <cofactor evidence="1">
        <name>L-ascorbate</name>
        <dbReference type="ChEBI" id="CHEBI:38290"/>
    </cofactor>
</comment>
<dbReference type="SMART" id="SM00702">
    <property type="entry name" value="P4Hc"/>
    <property type="match status" value="1"/>
</dbReference>
<evidence type="ECO:0000256" key="2">
    <source>
        <dbReference type="ARBA" id="ARBA00007443"/>
    </source>
</evidence>
<evidence type="ECO:0000313" key="12">
    <source>
        <dbReference type="Proteomes" id="UP000075714"/>
    </source>
</evidence>
<dbReference type="InterPro" id="IPR051842">
    <property type="entry name" value="uS12_prolyl_hydroxylase"/>
</dbReference>
<evidence type="ECO:0000256" key="3">
    <source>
        <dbReference type="ARBA" id="ARBA00022723"/>
    </source>
</evidence>
<feature type="domain" description="Fe2OG dioxygenase" evidence="10">
    <location>
        <begin position="148"/>
        <end position="257"/>
    </location>
</feature>
<dbReference type="PANTHER" id="PTHR12117">
    <property type="entry name" value="HISTONE ACETYLTRANSFERASE COMPLEX"/>
    <property type="match status" value="1"/>
</dbReference>
<evidence type="ECO:0000256" key="6">
    <source>
        <dbReference type="ARBA" id="ARBA00023002"/>
    </source>
</evidence>
<dbReference type="GO" id="GO:0005506">
    <property type="term" value="F:iron ion binding"/>
    <property type="evidence" value="ECO:0007669"/>
    <property type="project" value="InterPro"/>
</dbReference>
<comment type="catalytic activity">
    <reaction evidence="8">
        <text>[ribosomal protein uS12]-L-proline + 2-oxoglutarate + O2 = [ribosomal protein uS12]-(3S)-3-hydroxy-L-proline + succinate + CO2</text>
        <dbReference type="Rhea" id="RHEA:54156"/>
        <dbReference type="Rhea" id="RHEA-COMP:13816"/>
        <dbReference type="Rhea" id="RHEA-COMP:13818"/>
        <dbReference type="ChEBI" id="CHEBI:15379"/>
        <dbReference type="ChEBI" id="CHEBI:16526"/>
        <dbReference type="ChEBI" id="CHEBI:16810"/>
        <dbReference type="ChEBI" id="CHEBI:30031"/>
        <dbReference type="ChEBI" id="CHEBI:50342"/>
        <dbReference type="ChEBI" id="CHEBI:85428"/>
    </reaction>
</comment>
<dbReference type="Pfam" id="PF10637">
    <property type="entry name" value="Ofd1_CTDD"/>
    <property type="match status" value="1"/>
</dbReference>
<feature type="compositionally biased region" description="Basic and acidic residues" evidence="9">
    <location>
        <begin position="581"/>
        <end position="591"/>
    </location>
</feature>
<evidence type="ECO:0000256" key="1">
    <source>
        <dbReference type="ARBA" id="ARBA00001961"/>
    </source>
</evidence>
<dbReference type="InterPro" id="IPR043044">
    <property type="entry name" value="TPA1/Ofd1_C"/>
</dbReference>
<dbReference type="Gene3D" id="2.60.120.620">
    <property type="entry name" value="q2cbj1_9rhob like domain"/>
    <property type="match status" value="1"/>
</dbReference>
<dbReference type="Proteomes" id="UP000075714">
    <property type="component" value="Unassembled WGS sequence"/>
</dbReference>
<organism evidence="11 12">
    <name type="scientific">Gonium pectorale</name>
    <name type="common">Green alga</name>
    <dbReference type="NCBI Taxonomy" id="33097"/>
    <lineage>
        <taxon>Eukaryota</taxon>
        <taxon>Viridiplantae</taxon>
        <taxon>Chlorophyta</taxon>
        <taxon>core chlorophytes</taxon>
        <taxon>Chlorophyceae</taxon>
        <taxon>CS clade</taxon>
        <taxon>Chlamydomonadales</taxon>
        <taxon>Volvocaceae</taxon>
        <taxon>Gonium</taxon>
    </lineage>
</organism>
<evidence type="ECO:0000256" key="9">
    <source>
        <dbReference type="SAM" id="MobiDB-lite"/>
    </source>
</evidence>
<sequence>MDPAADPETAAAGPPAKKLKAAQPPAAGVAGGYHLEAGIVSESVMATADHLHEQYQSADPYKHCVMQNLFSVDVLRQVRDEIINNINATYKETDLFKVFQTGDLGNLDSLDPEAAAKLPALMKLKRALYSDEFRAFVTKVTGCGDLSARTDCSCNVYAYSGHLLCHDDVIANRRVSYIIYLTDPDDPWVAEDGGALELFPLVEGQEHTPAPNPTRAHLPLFNTMAMFTVTPGVSFHSVQEVFNPDKPRMSISGWYHADTPPEQAEKASLRQLQMRAGEDAAVAHTPIADGASPLSDDDLSLLVRYVNPAYLVESAWPKIRQRFEEEGSVQLQGFLKKGLAEQIVAAITAEDAADGLGNRKLPRYEAGARDGWEPVGPPHKQRYMRYGGAAPASNGSSTANGSLSSSSAASAGPLLDRVRHELLSSGAFARLLKAITSITQLGVAGEVRRFRPGMDYTVAHYGILTTDPRLDVVLSFVDDASDESAAAWQAGEVGGFEAYLLADEEAEGGGAAEVYRVNADSEESGVLNVNAASNTLNLVLRDEGLMRFVKYVSFAAPGSRWDVAMEFLPEDDDDEAEAEAGADKKAERGEDYGQEDAEAGAEAPEAEAAGDA</sequence>
<keyword evidence="5" id="KW-0223">Dioxygenase</keyword>
<evidence type="ECO:0000256" key="7">
    <source>
        <dbReference type="ARBA" id="ARBA00023004"/>
    </source>
</evidence>
<dbReference type="InterPro" id="IPR005123">
    <property type="entry name" value="Oxoglu/Fe-dep_dioxygenase_dom"/>
</dbReference>
<keyword evidence="4" id="KW-0847">Vitamin C</keyword>
<evidence type="ECO:0000313" key="11">
    <source>
        <dbReference type="EMBL" id="KXZ49624.1"/>
    </source>
</evidence>
<accession>A0A150GIH3</accession>
<dbReference type="PANTHER" id="PTHR12117:SF0">
    <property type="entry name" value="PROLYL 3-HYDROXYLASE OGFOD1"/>
    <property type="match status" value="1"/>
</dbReference>
<dbReference type="EMBL" id="LSYV01000021">
    <property type="protein sequence ID" value="KXZ49624.1"/>
    <property type="molecule type" value="Genomic_DNA"/>
</dbReference>
<feature type="region of interest" description="Disordered" evidence="9">
    <location>
        <begin position="369"/>
        <end position="406"/>
    </location>
</feature>
<dbReference type="Gene3D" id="3.60.130.20">
    <property type="entry name" value="Oxoglutarate/iron-dependent oxygenase, C-terminal degradation domain"/>
    <property type="match status" value="1"/>
</dbReference>
<dbReference type="OrthoDB" id="430522at2759"/>
<dbReference type="PROSITE" id="PS51471">
    <property type="entry name" value="FE2OG_OXY"/>
    <property type="match status" value="1"/>
</dbReference>
<dbReference type="GO" id="GO:0031543">
    <property type="term" value="F:peptidyl-proline dioxygenase activity"/>
    <property type="evidence" value="ECO:0007669"/>
    <property type="project" value="UniProtKB-ARBA"/>
</dbReference>
<dbReference type="InterPro" id="IPR006620">
    <property type="entry name" value="Pro_4_hyd_alph"/>
</dbReference>